<dbReference type="GO" id="GO:0046872">
    <property type="term" value="F:metal ion binding"/>
    <property type="evidence" value="ECO:0007669"/>
    <property type="project" value="UniProtKB-KW"/>
</dbReference>
<dbReference type="EMBL" id="CP002629">
    <property type="protein sequence ID" value="AEB08732.1"/>
    <property type="molecule type" value="Genomic_DNA"/>
</dbReference>
<dbReference type="InterPro" id="IPR002792">
    <property type="entry name" value="TRAM_dom"/>
</dbReference>
<dbReference type="SFLD" id="SFLDS00029">
    <property type="entry name" value="Radical_SAM"/>
    <property type="match status" value="1"/>
</dbReference>
<dbReference type="SFLD" id="SFLDG01082">
    <property type="entry name" value="B12-binding_domain_containing"/>
    <property type="match status" value="1"/>
</dbReference>
<gene>
    <name evidence="13" type="primary">miaB</name>
    <name evidence="17" type="ordered locus">Desac_0854</name>
</gene>
<dbReference type="CDD" id="cd01335">
    <property type="entry name" value="Radical_SAM"/>
    <property type="match status" value="1"/>
</dbReference>
<dbReference type="InterPro" id="IPR058240">
    <property type="entry name" value="rSAM_sf"/>
</dbReference>
<feature type="binding site" evidence="13">
    <location>
        <position position="84"/>
    </location>
    <ligand>
        <name>[4Fe-4S] cluster</name>
        <dbReference type="ChEBI" id="CHEBI:49883"/>
        <label>1</label>
    </ligand>
</feature>
<keyword evidence="3 13" id="KW-0963">Cytoplasm</keyword>
<keyword evidence="8 13" id="KW-0411">Iron-sulfur</keyword>
<dbReference type="PANTHER" id="PTHR43020:SF2">
    <property type="entry name" value="MITOCHONDRIAL TRNA METHYLTHIOTRANSFERASE CDK5RAP1"/>
    <property type="match status" value="1"/>
</dbReference>
<dbReference type="FunFam" id="3.40.50.12160:FF:000003">
    <property type="entry name" value="CDK5 regulatory subunit-associated protein 1"/>
    <property type="match status" value="1"/>
</dbReference>
<dbReference type="Proteomes" id="UP000000483">
    <property type="component" value="Chromosome"/>
</dbReference>
<evidence type="ECO:0000256" key="1">
    <source>
        <dbReference type="ARBA" id="ARBA00003234"/>
    </source>
</evidence>
<evidence type="ECO:0000313" key="18">
    <source>
        <dbReference type="Proteomes" id="UP000000483"/>
    </source>
</evidence>
<dbReference type="Pfam" id="PF00919">
    <property type="entry name" value="UPF0004"/>
    <property type="match status" value="1"/>
</dbReference>
<accession>F2NGW1</accession>
<dbReference type="GO" id="GO:0005829">
    <property type="term" value="C:cytosol"/>
    <property type="evidence" value="ECO:0007669"/>
    <property type="project" value="TreeGrafter"/>
</dbReference>
<dbReference type="SFLD" id="SFLDG01061">
    <property type="entry name" value="methylthiotransferase"/>
    <property type="match status" value="1"/>
</dbReference>
<dbReference type="InterPro" id="IPR020612">
    <property type="entry name" value="Methylthiotransferase_CS"/>
</dbReference>
<dbReference type="Pfam" id="PF04055">
    <property type="entry name" value="Radical_SAM"/>
    <property type="match status" value="1"/>
</dbReference>
<dbReference type="Gene3D" id="3.80.30.20">
    <property type="entry name" value="tm_1862 like domain"/>
    <property type="match status" value="1"/>
</dbReference>
<evidence type="ECO:0000259" key="14">
    <source>
        <dbReference type="PROSITE" id="PS50926"/>
    </source>
</evidence>
<evidence type="ECO:0000256" key="8">
    <source>
        <dbReference type="ARBA" id="ARBA00023014"/>
    </source>
</evidence>
<keyword evidence="6 13" id="KW-0479">Metal-binding</keyword>
<feature type="binding site" evidence="13">
    <location>
        <position position="50"/>
    </location>
    <ligand>
        <name>[4Fe-4S] cluster</name>
        <dbReference type="ChEBI" id="CHEBI:49883"/>
        <label>1</label>
    </ligand>
</feature>
<feature type="binding site" evidence="13">
    <location>
        <position position="161"/>
    </location>
    <ligand>
        <name>[4Fe-4S] cluster</name>
        <dbReference type="ChEBI" id="CHEBI:49883"/>
        <label>2</label>
        <note>4Fe-4S-S-AdoMet</note>
    </ligand>
</feature>
<dbReference type="PANTHER" id="PTHR43020">
    <property type="entry name" value="CDK5 REGULATORY SUBUNIT-ASSOCIATED PROTEIN 1"/>
    <property type="match status" value="1"/>
</dbReference>
<dbReference type="InterPro" id="IPR007197">
    <property type="entry name" value="rSAM"/>
</dbReference>
<evidence type="ECO:0000259" key="15">
    <source>
        <dbReference type="PROSITE" id="PS51449"/>
    </source>
</evidence>
<dbReference type="AlphaFoldDB" id="F2NGW1"/>
<comment type="subunit">
    <text evidence="13">Monomer.</text>
</comment>
<dbReference type="KEGG" id="dao:Desac_0854"/>
<protein>
    <recommendedName>
        <fullName evidence="10 13">tRNA-2-methylthio-N(6)-dimethylallyladenosine synthase</fullName>
        <ecNumber evidence="9 13">2.8.4.3</ecNumber>
    </recommendedName>
    <alternativeName>
        <fullName evidence="12 13">(Dimethylallyl)adenosine tRNA methylthiotransferase MiaB</fullName>
    </alternativeName>
    <alternativeName>
        <fullName evidence="11 13">tRNA-i(6)A37 methylthiotransferase</fullName>
    </alternativeName>
</protein>
<evidence type="ECO:0000256" key="12">
    <source>
        <dbReference type="ARBA" id="ARBA00081141"/>
    </source>
</evidence>
<keyword evidence="7 13" id="KW-0408">Iron</keyword>
<evidence type="ECO:0000256" key="11">
    <source>
        <dbReference type="ARBA" id="ARBA00080698"/>
    </source>
</evidence>
<sequence>MNRPKKNLYIKTYGCQMNVYDSEQIALILGRDYDLTDRPEEADLYLINTCSIRRKSEEKVLSLVGRLKGLKNRRPQMLLGVGGCVAQQEGERLLQRAPHLDLVFGAQGIYRLPHLLHQRLESGKAVVDTSFSADLPYISGQVKPGAPKKLVTIMQGCNNYCTYCVVPYVRGPERSRPAAEVINEVQDFLRQGGQEVTLLGQNVNSYGKGLADGLSFPGLLRRLAKLPGLVRLRFTTSHPRDLSDDLICCFAELPPLCDHIHLPVQAGSNHILARMHRGYTREEYLHKVNRLRQICPGISLTTDLIVGFPGETEADFADTLALMREVAFDAAFYFKYSPRPQTAAAALVDQIPEPVKAERLARLRILQEELSLASNQRLVGQFKEVLVEGLSKQQNQQLCGRLRSNQVVNFDGPQDLIGRMVWVRIEKANLHSLGGHRCQP</sequence>
<keyword evidence="13" id="KW-0819">tRNA processing</keyword>
<dbReference type="InterPro" id="IPR006463">
    <property type="entry name" value="MiaB_methiolase"/>
</dbReference>
<dbReference type="GO" id="GO:0035597">
    <property type="term" value="F:tRNA-2-methylthio-N(6)-dimethylallyladenosine(37) synthase activity"/>
    <property type="evidence" value="ECO:0007669"/>
    <property type="project" value="UniProtKB-EC"/>
</dbReference>
<dbReference type="eggNOG" id="COG0621">
    <property type="taxonomic scope" value="Bacteria"/>
</dbReference>
<evidence type="ECO:0000256" key="10">
    <source>
        <dbReference type="ARBA" id="ARBA00068570"/>
    </source>
</evidence>
<dbReference type="InterPro" id="IPR005839">
    <property type="entry name" value="Methylthiotransferase"/>
</dbReference>
<feature type="domain" description="MTTase N-terminal" evidence="15">
    <location>
        <begin position="6"/>
        <end position="121"/>
    </location>
</feature>
<dbReference type="PROSITE" id="PS51918">
    <property type="entry name" value="RADICAL_SAM"/>
    <property type="match status" value="1"/>
</dbReference>
<dbReference type="PROSITE" id="PS51449">
    <property type="entry name" value="MTTASE_N"/>
    <property type="match status" value="1"/>
</dbReference>
<dbReference type="Gene3D" id="3.40.50.12160">
    <property type="entry name" value="Methylthiotransferase, N-terminal domain"/>
    <property type="match status" value="1"/>
</dbReference>
<dbReference type="SMART" id="SM00729">
    <property type="entry name" value="Elp3"/>
    <property type="match status" value="1"/>
</dbReference>
<dbReference type="NCBIfam" id="TIGR00089">
    <property type="entry name" value="MiaB/RimO family radical SAM methylthiotransferase"/>
    <property type="match status" value="1"/>
</dbReference>
<dbReference type="Pfam" id="PF01938">
    <property type="entry name" value="TRAM"/>
    <property type="match status" value="1"/>
</dbReference>
<dbReference type="PROSITE" id="PS50926">
    <property type="entry name" value="TRAM"/>
    <property type="match status" value="1"/>
</dbReference>
<dbReference type="HOGENOM" id="CLU_018697_2_0_7"/>
<dbReference type="GO" id="GO:0051539">
    <property type="term" value="F:4 iron, 4 sulfur cluster binding"/>
    <property type="evidence" value="ECO:0007669"/>
    <property type="project" value="UniProtKB-UniRule"/>
</dbReference>
<feature type="binding site" evidence="13">
    <location>
        <position position="157"/>
    </location>
    <ligand>
        <name>[4Fe-4S] cluster</name>
        <dbReference type="ChEBI" id="CHEBI:49883"/>
        <label>2</label>
        <note>4Fe-4S-S-AdoMet</note>
    </ligand>
</feature>
<proteinExistence type="inferred from homology"/>
<keyword evidence="2 13" id="KW-0004">4Fe-4S</keyword>
<evidence type="ECO:0000259" key="16">
    <source>
        <dbReference type="PROSITE" id="PS51918"/>
    </source>
</evidence>
<reference evidence="17 18" key="1">
    <citation type="journal article" date="2011" name="Stand. Genomic Sci.">
        <title>Complete genome sequence of the acetate-degrading sulfate reducer Desulfobacca acetoxidans type strain (ASRB2).</title>
        <authorList>
            <person name="Goker M."/>
            <person name="Teshima H."/>
            <person name="Lapidus A."/>
            <person name="Nolan M."/>
            <person name="Lucas S."/>
            <person name="Hammon N."/>
            <person name="Deshpande S."/>
            <person name="Cheng J.F."/>
            <person name="Tapia R."/>
            <person name="Han C."/>
            <person name="Goodwin L."/>
            <person name="Pitluck S."/>
            <person name="Huntemann M."/>
            <person name="Liolios K."/>
            <person name="Ivanova N."/>
            <person name="Pagani I."/>
            <person name="Mavromatis K."/>
            <person name="Ovchinikova G."/>
            <person name="Pati A."/>
            <person name="Chen A."/>
            <person name="Palaniappan K."/>
            <person name="Land M."/>
            <person name="Hauser L."/>
            <person name="Brambilla E.M."/>
            <person name="Rohde M."/>
            <person name="Spring S."/>
            <person name="Detter J.C."/>
            <person name="Woyke T."/>
            <person name="Bristow J."/>
            <person name="Eisen J.A."/>
            <person name="Markowitz V."/>
            <person name="Hugenholtz P."/>
            <person name="Kyrpides N.C."/>
            <person name="Klenk H.P."/>
        </authorList>
    </citation>
    <scope>NUCLEOTIDE SEQUENCE [LARGE SCALE GENOMIC DNA]</scope>
    <source>
        <strain evidence="18">ATCC 700848 / DSM 11109 / ASRB2</strain>
    </source>
</reference>
<dbReference type="InterPro" id="IPR023404">
    <property type="entry name" value="rSAM_horseshoe"/>
</dbReference>
<keyword evidence="4 13" id="KW-0808">Transferase</keyword>
<evidence type="ECO:0000256" key="9">
    <source>
        <dbReference type="ARBA" id="ARBA00033765"/>
    </source>
</evidence>
<dbReference type="PROSITE" id="PS01278">
    <property type="entry name" value="MTTASE_RADICAL"/>
    <property type="match status" value="1"/>
</dbReference>
<dbReference type="InterPro" id="IPR013848">
    <property type="entry name" value="Methylthiotransferase_N"/>
</dbReference>
<evidence type="ECO:0000256" key="5">
    <source>
        <dbReference type="ARBA" id="ARBA00022691"/>
    </source>
</evidence>
<comment type="cofactor">
    <cofactor evidence="13">
        <name>[4Fe-4S] cluster</name>
        <dbReference type="ChEBI" id="CHEBI:49883"/>
    </cofactor>
    <text evidence="13">Binds 2 [4Fe-4S] clusters. One cluster is coordinated with 3 cysteines and an exchangeable S-adenosyl-L-methionine.</text>
</comment>
<evidence type="ECO:0000256" key="6">
    <source>
        <dbReference type="ARBA" id="ARBA00022723"/>
    </source>
</evidence>
<dbReference type="FunFam" id="3.80.30.20:FF:000001">
    <property type="entry name" value="tRNA-2-methylthio-N(6)-dimethylallyladenosine synthase 2"/>
    <property type="match status" value="1"/>
</dbReference>
<dbReference type="OrthoDB" id="9805215at2"/>
<name>F2NGW1_DESAR</name>
<comment type="catalytic activity">
    <reaction evidence="13">
        <text>N(6)-dimethylallyladenosine(37) in tRNA + (sulfur carrier)-SH + AH2 + 2 S-adenosyl-L-methionine = 2-methylsulfanyl-N(6)-dimethylallyladenosine(37) in tRNA + (sulfur carrier)-H + 5'-deoxyadenosine + L-methionine + A + S-adenosyl-L-homocysteine + 2 H(+)</text>
        <dbReference type="Rhea" id="RHEA:37067"/>
        <dbReference type="Rhea" id="RHEA-COMP:10375"/>
        <dbReference type="Rhea" id="RHEA-COMP:10376"/>
        <dbReference type="Rhea" id="RHEA-COMP:14737"/>
        <dbReference type="Rhea" id="RHEA-COMP:14739"/>
        <dbReference type="ChEBI" id="CHEBI:13193"/>
        <dbReference type="ChEBI" id="CHEBI:15378"/>
        <dbReference type="ChEBI" id="CHEBI:17319"/>
        <dbReference type="ChEBI" id="CHEBI:17499"/>
        <dbReference type="ChEBI" id="CHEBI:29917"/>
        <dbReference type="ChEBI" id="CHEBI:57844"/>
        <dbReference type="ChEBI" id="CHEBI:57856"/>
        <dbReference type="ChEBI" id="CHEBI:59789"/>
        <dbReference type="ChEBI" id="CHEBI:64428"/>
        <dbReference type="ChEBI" id="CHEBI:74415"/>
        <dbReference type="ChEBI" id="CHEBI:74417"/>
        <dbReference type="EC" id="2.8.4.3"/>
    </reaction>
</comment>
<dbReference type="SFLD" id="SFLDF00273">
    <property type="entry name" value="(dimethylallyl)adenosine_tRNA"/>
    <property type="match status" value="1"/>
</dbReference>
<comment type="subcellular location">
    <subcellularLocation>
        <location evidence="13">Cytoplasm</location>
    </subcellularLocation>
</comment>
<evidence type="ECO:0000256" key="3">
    <source>
        <dbReference type="ARBA" id="ARBA00022490"/>
    </source>
</evidence>
<evidence type="ECO:0000256" key="2">
    <source>
        <dbReference type="ARBA" id="ARBA00022485"/>
    </source>
</evidence>
<comment type="similarity">
    <text evidence="13">Belongs to the methylthiotransferase family. MiaB subfamily.</text>
</comment>
<keyword evidence="18" id="KW-1185">Reference proteome</keyword>
<keyword evidence="5 13" id="KW-0949">S-adenosyl-L-methionine</keyword>
<dbReference type="STRING" id="880072.Desac_0854"/>
<evidence type="ECO:0000256" key="7">
    <source>
        <dbReference type="ARBA" id="ARBA00023004"/>
    </source>
</evidence>
<evidence type="ECO:0000256" key="4">
    <source>
        <dbReference type="ARBA" id="ARBA00022679"/>
    </source>
</evidence>
<dbReference type="InterPro" id="IPR006638">
    <property type="entry name" value="Elp3/MiaA/NifB-like_rSAM"/>
</dbReference>
<feature type="domain" description="Radical SAM core" evidence="16">
    <location>
        <begin position="143"/>
        <end position="373"/>
    </location>
</feature>
<organism evidence="17 18">
    <name type="scientific">Desulfobacca acetoxidans (strain ATCC 700848 / DSM 11109 / ASRB2)</name>
    <dbReference type="NCBI Taxonomy" id="880072"/>
    <lineage>
        <taxon>Bacteria</taxon>
        <taxon>Pseudomonadati</taxon>
        <taxon>Thermodesulfobacteriota</taxon>
        <taxon>Desulfobaccia</taxon>
        <taxon>Desulfobaccales</taxon>
        <taxon>Desulfobaccaceae</taxon>
        <taxon>Desulfobacca</taxon>
    </lineage>
</organism>
<dbReference type="SUPFAM" id="SSF102114">
    <property type="entry name" value="Radical SAM enzymes"/>
    <property type="match status" value="1"/>
</dbReference>
<evidence type="ECO:0000313" key="17">
    <source>
        <dbReference type="EMBL" id="AEB08732.1"/>
    </source>
</evidence>
<comment type="function">
    <text evidence="1 13">Catalyzes the methylthiolation of N6-(dimethylallyl)adenosine (i(6)A), leading to the formation of 2-methylthio-N6-(dimethylallyl)adenosine (ms(2)i(6)A) at position 37 in tRNAs that read codons beginning with uridine.</text>
</comment>
<reference evidence="18" key="2">
    <citation type="submission" date="2011-03" db="EMBL/GenBank/DDBJ databases">
        <title>The complete genome of Desulfobacca acetoxidans DSM 11109.</title>
        <authorList>
            <consortium name="US DOE Joint Genome Institute (JGI-PGF)"/>
            <person name="Lucas S."/>
            <person name="Copeland A."/>
            <person name="Lapidus A."/>
            <person name="Bruce D."/>
            <person name="Goodwin L."/>
            <person name="Pitluck S."/>
            <person name="Peters L."/>
            <person name="Kyrpides N."/>
            <person name="Mavromatis K."/>
            <person name="Ivanova N."/>
            <person name="Ovchinnikova G."/>
            <person name="Teshima H."/>
            <person name="Detter J.C."/>
            <person name="Han C."/>
            <person name="Land M."/>
            <person name="Hauser L."/>
            <person name="Markowitz V."/>
            <person name="Cheng J.-F."/>
            <person name="Hugenholtz P."/>
            <person name="Woyke T."/>
            <person name="Wu D."/>
            <person name="Spring S."/>
            <person name="Schueler E."/>
            <person name="Brambilla E."/>
            <person name="Klenk H.-P."/>
            <person name="Eisen J.A."/>
        </authorList>
    </citation>
    <scope>NUCLEOTIDE SEQUENCE [LARGE SCALE GENOMIC DNA]</scope>
    <source>
        <strain evidence="18">ATCC 700848 / DSM 11109 / ASRB2</strain>
    </source>
</reference>
<dbReference type="EC" id="2.8.4.3" evidence="9 13"/>
<feature type="binding site" evidence="13">
    <location>
        <position position="15"/>
    </location>
    <ligand>
        <name>[4Fe-4S] cluster</name>
        <dbReference type="ChEBI" id="CHEBI:49883"/>
        <label>1</label>
    </ligand>
</feature>
<feature type="binding site" evidence="13">
    <location>
        <position position="164"/>
    </location>
    <ligand>
        <name>[4Fe-4S] cluster</name>
        <dbReference type="ChEBI" id="CHEBI:49883"/>
        <label>2</label>
        <note>4Fe-4S-S-AdoMet</note>
    </ligand>
</feature>
<feature type="domain" description="TRAM" evidence="14">
    <location>
        <begin position="376"/>
        <end position="439"/>
    </location>
</feature>
<dbReference type="InterPro" id="IPR038135">
    <property type="entry name" value="Methylthiotransferase_N_sf"/>
</dbReference>
<dbReference type="NCBIfam" id="TIGR01574">
    <property type="entry name" value="miaB-methiolase"/>
    <property type="match status" value="1"/>
</dbReference>
<evidence type="ECO:0000256" key="13">
    <source>
        <dbReference type="HAMAP-Rule" id="MF_01864"/>
    </source>
</evidence>
<dbReference type="HAMAP" id="MF_01864">
    <property type="entry name" value="tRNA_metthiotr_MiaB"/>
    <property type="match status" value="1"/>
</dbReference>
<dbReference type="RefSeq" id="WP_013705845.1">
    <property type="nucleotide sequence ID" value="NC_015388.1"/>
</dbReference>